<dbReference type="InterPro" id="IPR032791">
    <property type="entry name" value="YhfZ_C"/>
</dbReference>
<evidence type="ECO:0000313" key="6">
    <source>
        <dbReference type="Proteomes" id="UP000235114"/>
    </source>
</evidence>
<dbReference type="SUPFAM" id="SSF46785">
    <property type="entry name" value="Winged helix' DNA-binding domain"/>
    <property type="match status" value="1"/>
</dbReference>
<evidence type="ECO:0000313" key="5">
    <source>
        <dbReference type="Proteomes" id="UP000234951"/>
    </source>
</evidence>
<feature type="domain" description="YhfZ helix-turn-helix" evidence="1">
    <location>
        <begin position="27"/>
        <end position="71"/>
    </location>
</feature>
<organism evidence="3 5">
    <name type="scientific">Bacillus canaveralius</name>
    <dbReference type="NCBI Taxonomy" id="1403243"/>
    <lineage>
        <taxon>Bacteria</taxon>
        <taxon>Bacillati</taxon>
        <taxon>Bacillota</taxon>
        <taxon>Bacilli</taxon>
        <taxon>Bacillales</taxon>
        <taxon>Bacillaceae</taxon>
        <taxon>Bacillus</taxon>
    </lineage>
</organism>
<dbReference type="NCBIfam" id="NF041241">
    <property type="entry name" value="YhfZ_full"/>
    <property type="match status" value="1"/>
</dbReference>
<dbReference type="InterPro" id="IPR036390">
    <property type="entry name" value="WH_DNA-bd_sf"/>
</dbReference>
<sequence>MKESLYSKKGIILQKIAEELLFIEIDQRLPKVGDFAEKYQVGRGTIQSALKKLEEENCIRLEPRGHLGTFLRAKNLSNLLLYAGANQITGVMPLPYSKKYEGLATGLTSELEHLGLSLNIAFMRGSEIRLDGVRQGRYDFALVSKFAALEELKRDNNLKIALQFGVKTYVSEHAVIFANAEKRQLSDGMTVGIDSFSADQRILTQAEANGLEIDYLELNYMHLLQHLKANTIDAMIWNVDEIDPASFHIQPLSSPLAIQYEKQMNEAVCVIKKDNQKMEYIINMLSKDRIVETQADVVKGNLIPKY</sequence>
<dbReference type="SUPFAM" id="SSF53850">
    <property type="entry name" value="Periplasmic binding protein-like II"/>
    <property type="match status" value="1"/>
</dbReference>
<reference evidence="4 6" key="2">
    <citation type="submission" date="2017-12" db="EMBL/GenBank/DDBJ databases">
        <title>Comparative Functional Genomics of Dry Heat Resistant strains isolated from the Viking Spacecraft.</title>
        <authorList>
            <person name="Seuylemezian A."/>
            <person name="Cooper K."/>
            <person name="Vaishampayan P."/>
        </authorList>
    </citation>
    <scope>NUCLEOTIDE SEQUENCE [LARGE SCALE GENOMIC DNA]</scope>
    <source>
        <strain evidence="4 6">ATCC 29669</strain>
    </source>
</reference>
<evidence type="ECO:0000259" key="1">
    <source>
        <dbReference type="Pfam" id="PF14502"/>
    </source>
</evidence>
<dbReference type="AlphaFoldDB" id="A0A2N5GM73"/>
<keyword evidence="6" id="KW-1185">Reference proteome</keyword>
<name>A0A2N5GM73_9BACI</name>
<protein>
    <submittedName>
        <fullName evidence="3">Uncharacterized protein</fullName>
    </submittedName>
</protein>
<dbReference type="Proteomes" id="UP000234951">
    <property type="component" value="Unassembled WGS sequence"/>
</dbReference>
<dbReference type="InterPro" id="IPR036388">
    <property type="entry name" value="WH-like_DNA-bd_sf"/>
</dbReference>
<dbReference type="Pfam" id="PF14502">
    <property type="entry name" value="HTH_41"/>
    <property type="match status" value="1"/>
</dbReference>
<accession>A0A2N5GM73</accession>
<gene>
    <name evidence="3" type="ORF">CU635_10805</name>
    <name evidence="4" type="ORF">CVD25_10390</name>
</gene>
<dbReference type="Gene3D" id="3.40.190.10">
    <property type="entry name" value="Periplasmic binding protein-like II"/>
    <property type="match status" value="2"/>
</dbReference>
<dbReference type="Pfam" id="PF14503">
    <property type="entry name" value="YhfZ_C"/>
    <property type="match status" value="1"/>
</dbReference>
<evidence type="ECO:0000313" key="3">
    <source>
        <dbReference type="EMBL" id="PLR82958.1"/>
    </source>
</evidence>
<feature type="domain" description="Uncharacterised protein YhfZ C-terminal" evidence="2">
    <location>
        <begin position="77"/>
        <end position="306"/>
    </location>
</feature>
<dbReference type="EMBL" id="PGVA01000024">
    <property type="protein sequence ID" value="PLR82958.1"/>
    <property type="molecule type" value="Genomic_DNA"/>
</dbReference>
<comment type="caution">
    <text evidence="3">The sequence shown here is derived from an EMBL/GenBank/DDBJ whole genome shotgun (WGS) entry which is preliminary data.</text>
</comment>
<dbReference type="InterPro" id="IPR041444">
    <property type="entry name" value="HTH_41"/>
</dbReference>
<dbReference type="Gene3D" id="1.10.10.10">
    <property type="entry name" value="Winged helix-like DNA-binding domain superfamily/Winged helix DNA-binding domain"/>
    <property type="match status" value="1"/>
</dbReference>
<dbReference type="OrthoDB" id="147067at2"/>
<reference evidence="3 5" key="1">
    <citation type="submission" date="2017-11" db="EMBL/GenBank/DDBJ databases">
        <title>Comparitive Functional Genomics of Dry Heat Resistant strains isolated from the Viking Spacecraft.</title>
        <authorList>
            <person name="Seuylemezian A."/>
            <person name="Cooper K."/>
            <person name="Vaishampayan P."/>
        </authorList>
    </citation>
    <scope>NUCLEOTIDE SEQUENCE [LARGE SCALE GENOMIC DNA]</scope>
    <source>
        <strain evidence="3 5">M4.6</strain>
    </source>
</reference>
<dbReference type="RefSeq" id="WP_101577374.1">
    <property type="nucleotide sequence ID" value="NZ_PGVA01000024.1"/>
</dbReference>
<evidence type="ECO:0000259" key="2">
    <source>
        <dbReference type="Pfam" id="PF14503"/>
    </source>
</evidence>
<proteinExistence type="predicted"/>
<dbReference type="EMBL" id="PGVD01000028">
    <property type="protein sequence ID" value="PLR97037.1"/>
    <property type="molecule type" value="Genomic_DNA"/>
</dbReference>
<evidence type="ECO:0000313" key="4">
    <source>
        <dbReference type="EMBL" id="PLR97037.1"/>
    </source>
</evidence>
<dbReference type="Proteomes" id="UP000235114">
    <property type="component" value="Unassembled WGS sequence"/>
</dbReference>